<dbReference type="RefSeq" id="WP_306979635.1">
    <property type="nucleotide sequence ID" value="NZ_JAUSUA010000001.1"/>
</dbReference>
<dbReference type="PROSITE" id="PS50949">
    <property type="entry name" value="HTH_GNTR"/>
    <property type="match status" value="1"/>
</dbReference>
<comment type="caution">
    <text evidence="5">The sequence shown here is derived from an EMBL/GenBank/DDBJ whole genome shotgun (WGS) entry which is preliminary data.</text>
</comment>
<evidence type="ECO:0000313" key="6">
    <source>
        <dbReference type="Proteomes" id="UP001225034"/>
    </source>
</evidence>
<dbReference type="InterPro" id="IPR000524">
    <property type="entry name" value="Tscrpt_reg_HTH_GntR"/>
</dbReference>
<evidence type="ECO:0000259" key="4">
    <source>
        <dbReference type="PROSITE" id="PS50949"/>
    </source>
</evidence>
<evidence type="ECO:0000256" key="3">
    <source>
        <dbReference type="ARBA" id="ARBA00023163"/>
    </source>
</evidence>
<keyword evidence="3" id="KW-0804">Transcription</keyword>
<dbReference type="PRINTS" id="PR00035">
    <property type="entry name" value="HTHGNTR"/>
</dbReference>
<sequence>MSDFILDQLEEAIILKEFLSNEQLPSERELATLFNCSRITLRDALSALENKGLIEKRLGAKGGTFVLPVTQNAYNQKKEKIKTMWSELLDLFEFRLIIEPEAAKLAADRRSTADLDKLELLLHQSQSETISREEFRSIDVKIHLLIGQASGNAYIASDVRKIRTRINPALDLMPFSHEVKSSTITHHKQLIDAFKRKDATLAKDIMYQHIHGTSNAVAKRMSLKTITHDET</sequence>
<keyword evidence="2 5" id="KW-0238">DNA-binding</keyword>
<dbReference type="GO" id="GO:0003677">
    <property type="term" value="F:DNA binding"/>
    <property type="evidence" value="ECO:0007669"/>
    <property type="project" value="UniProtKB-KW"/>
</dbReference>
<dbReference type="PANTHER" id="PTHR43537">
    <property type="entry name" value="TRANSCRIPTIONAL REGULATOR, GNTR FAMILY"/>
    <property type="match status" value="1"/>
</dbReference>
<evidence type="ECO:0000256" key="1">
    <source>
        <dbReference type="ARBA" id="ARBA00023015"/>
    </source>
</evidence>
<dbReference type="PANTHER" id="PTHR43537:SF5">
    <property type="entry name" value="UXU OPERON TRANSCRIPTIONAL REGULATOR"/>
    <property type="match status" value="1"/>
</dbReference>
<dbReference type="Pfam" id="PF07729">
    <property type="entry name" value="FCD"/>
    <property type="match status" value="1"/>
</dbReference>
<dbReference type="Gene3D" id="1.20.120.530">
    <property type="entry name" value="GntR ligand-binding domain-like"/>
    <property type="match status" value="1"/>
</dbReference>
<organism evidence="5 6">
    <name type="scientific">Alkalicoccobacillus murimartini</name>
    <dbReference type="NCBI Taxonomy" id="171685"/>
    <lineage>
        <taxon>Bacteria</taxon>
        <taxon>Bacillati</taxon>
        <taxon>Bacillota</taxon>
        <taxon>Bacilli</taxon>
        <taxon>Bacillales</taxon>
        <taxon>Bacillaceae</taxon>
        <taxon>Alkalicoccobacillus</taxon>
    </lineage>
</organism>
<dbReference type="Gene3D" id="1.10.10.10">
    <property type="entry name" value="Winged helix-like DNA-binding domain superfamily/Winged helix DNA-binding domain"/>
    <property type="match status" value="1"/>
</dbReference>
<evidence type="ECO:0000256" key="2">
    <source>
        <dbReference type="ARBA" id="ARBA00023125"/>
    </source>
</evidence>
<dbReference type="InterPro" id="IPR008920">
    <property type="entry name" value="TF_FadR/GntR_C"/>
</dbReference>
<keyword evidence="6" id="KW-1185">Reference proteome</keyword>
<gene>
    <name evidence="5" type="ORF">J2S05_000517</name>
</gene>
<dbReference type="Proteomes" id="UP001225034">
    <property type="component" value="Unassembled WGS sequence"/>
</dbReference>
<dbReference type="SMART" id="SM00895">
    <property type="entry name" value="FCD"/>
    <property type="match status" value="1"/>
</dbReference>
<evidence type="ECO:0000313" key="5">
    <source>
        <dbReference type="EMBL" id="MDQ0205743.1"/>
    </source>
</evidence>
<dbReference type="InterPro" id="IPR036390">
    <property type="entry name" value="WH_DNA-bd_sf"/>
</dbReference>
<reference evidence="5 6" key="1">
    <citation type="submission" date="2023-07" db="EMBL/GenBank/DDBJ databases">
        <title>Genomic Encyclopedia of Type Strains, Phase IV (KMG-IV): sequencing the most valuable type-strain genomes for metagenomic binning, comparative biology and taxonomic classification.</title>
        <authorList>
            <person name="Goeker M."/>
        </authorList>
    </citation>
    <scope>NUCLEOTIDE SEQUENCE [LARGE SCALE GENOMIC DNA]</scope>
    <source>
        <strain evidence="5 6">DSM 19154</strain>
    </source>
</reference>
<dbReference type="SMART" id="SM00345">
    <property type="entry name" value="HTH_GNTR"/>
    <property type="match status" value="1"/>
</dbReference>
<dbReference type="EMBL" id="JAUSUA010000001">
    <property type="protein sequence ID" value="MDQ0205743.1"/>
    <property type="molecule type" value="Genomic_DNA"/>
</dbReference>
<dbReference type="InterPro" id="IPR011711">
    <property type="entry name" value="GntR_C"/>
</dbReference>
<accession>A0ABT9YD19</accession>
<keyword evidence="1" id="KW-0805">Transcription regulation</keyword>
<protein>
    <submittedName>
        <fullName evidence="5">DNA-binding FadR family transcriptional regulator</fullName>
    </submittedName>
</protein>
<dbReference type="CDD" id="cd07377">
    <property type="entry name" value="WHTH_GntR"/>
    <property type="match status" value="1"/>
</dbReference>
<dbReference type="Pfam" id="PF00392">
    <property type="entry name" value="GntR"/>
    <property type="match status" value="1"/>
</dbReference>
<dbReference type="InterPro" id="IPR036388">
    <property type="entry name" value="WH-like_DNA-bd_sf"/>
</dbReference>
<dbReference type="SUPFAM" id="SSF46785">
    <property type="entry name" value="Winged helix' DNA-binding domain"/>
    <property type="match status" value="1"/>
</dbReference>
<name>A0ABT9YD19_9BACI</name>
<proteinExistence type="predicted"/>
<feature type="domain" description="HTH gntR-type" evidence="4">
    <location>
        <begin position="1"/>
        <end position="69"/>
    </location>
</feature>
<dbReference type="SUPFAM" id="SSF48008">
    <property type="entry name" value="GntR ligand-binding domain-like"/>
    <property type="match status" value="1"/>
</dbReference>